<keyword evidence="5" id="KW-1185">Reference proteome</keyword>
<evidence type="ECO:0000313" key="5">
    <source>
        <dbReference type="Proteomes" id="UP000050865"/>
    </source>
</evidence>
<dbReference type="SUPFAM" id="SSF102705">
    <property type="entry name" value="NIF3 (NGG1p interacting factor 3)-like"/>
    <property type="match status" value="1"/>
</dbReference>
<dbReference type="Gene3D" id="3.40.1390.30">
    <property type="entry name" value="NIF3 (NGG1p interacting factor 3)-like"/>
    <property type="match status" value="1"/>
</dbReference>
<reference evidence="4 5" key="1">
    <citation type="journal article" date="2015" name="Genome Announc.">
        <title>Expanding the biotechnology potential of lactobacilli through comparative genomics of 213 strains and associated genera.</title>
        <authorList>
            <person name="Sun Z."/>
            <person name="Harris H.M."/>
            <person name="McCann A."/>
            <person name="Guo C."/>
            <person name="Argimon S."/>
            <person name="Zhang W."/>
            <person name="Yang X."/>
            <person name="Jeffery I.B."/>
            <person name="Cooney J.C."/>
            <person name="Kagawa T.F."/>
            <person name="Liu W."/>
            <person name="Song Y."/>
            <person name="Salvetti E."/>
            <person name="Wrobel A."/>
            <person name="Rasinkangas P."/>
            <person name="Parkhill J."/>
            <person name="Rea M.C."/>
            <person name="O'Sullivan O."/>
            <person name="Ritari J."/>
            <person name="Douillard F.P."/>
            <person name="Paul Ross R."/>
            <person name="Yang R."/>
            <person name="Briner A.E."/>
            <person name="Felis G.E."/>
            <person name="de Vos W.M."/>
            <person name="Barrangou R."/>
            <person name="Klaenhammer T.R."/>
            <person name="Caufield P.W."/>
            <person name="Cui Y."/>
            <person name="Zhang H."/>
            <person name="O'Toole P.W."/>
        </authorList>
    </citation>
    <scope>NUCLEOTIDE SEQUENCE [LARGE SCALE GENOMIC DNA]</scope>
    <source>
        <strain evidence="4 5">DSM 22697</strain>
    </source>
</reference>
<accession>A0A0R2FGX0</accession>
<proteinExistence type="inferred from homology"/>
<dbReference type="Pfam" id="PF01784">
    <property type="entry name" value="DUF34_NIF3"/>
    <property type="match status" value="1"/>
</dbReference>
<protein>
    <recommendedName>
        <fullName evidence="3">GTP cyclohydrolase 1 type 2 homolog</fullName>
    </recommendedName>
</protein>
<evidence type="ECO:0000256" key="2">
    <source>
        <dbReference type="ARBA" id="ARBA00011643"/>
    </source>
</evidence>
<dbReference type="EMBL" id="AYZJ01000014">
    <property type="protein sequence ID" value="KRN25301.1"/>
    <property type="molecule type" value="Genomic_DNA"/>
</dbReference>
<gene>
    <name evidence="4" type="ORF">FC75_GL000663</name>
</gene>
<dbReference type="AlphaFoldDB" id="A0A0R2FGX0"/>
<dbReference type="InterPro" id="IPR036069">
    <property type="entry name" value="DUF34/NIF3_sf"/>
</dbReference>
<evidence type="ECO:0000256" key="3">
    <source>
        <dbReference type="ARBA" id="ARBA00022112"/>
    </source>
</evidence>
<comment type="caution">
    <text evidence="4">The sequence shown here is derived from an EMBL/GenBank/DDBJ whole genome shotgun (WGS) entry which is preliminary data.</text>
</comment>
<name>A0A0R2FGX0_9LACO</name>
<dbReference type="InterPro" id="IPR002678">
    <property type="entry name" value="DUF34/NIF3"/>
</dbReference>
<evidence type="ECO:0000313" key="4">
    <source>
        <dbReference type="EMBL" id="KRN25301.1"/>
    </source>
</evidence>
<dbReference type="STRING" id="1423730.FC75_GL000663"/>
<comment type="subunit">
    <text evidence="2">Homohexamer.</text>
</comment>
<evidence type="ECO:0000256" key="1">
    <source>
        <dbReference type="ARBA" id="ARBA00006964"/>
    </source>
</evidence>
<sequence length="234" mass="26417">MIKAAVGRGANLIIVHEALFWNHGDKTQWLEEEQNDAYLQKIALLKRTNVVVWRDHEYVHSGIPVDGGKYRDGIYYAIQQALGWGKYNVDDAERPSRFTIPATPVCEVAQTVMSALHLGGAKLVGRPNTKIEQVYFPLHILSGDKDSQLISKINRENIQLIIPLEVIDYTTTEYLADCSEMGMSKAMLTFGHFNLEEVGMKYLVSYLPKAVGVDLPVTFIREGDMYHYLSPKEA</sequence>
<comment type="similarity">
    <text evidence="1">Belongs to the GTP cyclohydrolase I type 2/NIF3 family.</text>
</comment>
<organism evidence="4 5">
    <name type="scientific">Lacticaseibacillus camelliae DSM 22697 = JCM 13995</name>
    <dbReference type="NCBI Taxonomy" id="1423730"/>
    <lineage>
        <taxon>Bacteria</taxon>
        <taxon>Bacillati</taxon>
        <taxon>Bacillota</taxon>
        <taxon>Bacilli</taxon>
        <taxon>Lactobacillales</taxon>
        <taxon>Lactobacillaceae</taxon>
        <taxon>Lacticaseibacillus</taxon>
    </lineage>
</organism>
<dbReference type="Proteomes" id="UP000050865">
    <property type="component" value="Unassembled WGS sequence"/>
</dbReference>
<dbReference type="PATRIC" id="fig|1423730.4.peg.693"/>